<gene>
    <name evidence="2" type="ORF">MKW98_004833</name>
</gene>
<accession>A0AAD4XEJ0</accession>
<feature type="region of interest" description="Disordered" evidence="1">
    <location>
        <begin position="163"/>
        <end position="198"/>
    </location>
</feature>
<evidence type="ECO:0000313" key="2">
    <source>
        <dbReference type="EMBL" id="KAI3906800.1"/>
    </source>
</evidence>
<evidence type="ECO:0000256" key="1">
    <source>
        <dbReference type="SAM" id="MobiDB-lite"/>
    </source>
</evidence>
<feature type="non-terminal residue" evidence="2">
    <location>
        <position position="198"/>
    </location>
</feature>
<keyword evidence="3" id="KW-1185">Reference proteome</keyword>
<reference evidence="2" key="1">
    <citation type="submission" date="2022-04" db="EMBL/GenBank/DDBJ databases">
        <title>A functionally conserved STORR gene fusion in Papaver species that diverged 16.8 million years ago.</title>
        <authorList>
            <person name="Catania T."/>
        </authorList>
    </citation>
    <scope>NUCLEOTIDE SEQUENCE</scope>
    <source>
        <strain evidence="2">S-188037</strain>
    </source>
</reference>
<dbReference type="AlphaFoldDB" id="A0AAD4XEJ0"/>
<evidence type="ECO:0000313" key="3">
    <source>
        <dbReference type="Proteomes" id="UP001202328"/>
    </source>
</evidence>
<dbReference type="EMBL" id="JAJJMB010010713">
    <property type="protein sequence ID" value="KAI3906800.1"/>
    <property type="molecule type" value="Genomic_DNA"/>
</dbReference>
<dbReference type="Proteomes" id="UP001202328">
    <property type="component" value="Unassembled WGS sequence"/>
</dbReference>
<comment type="caution">
    <text evidence="2">The sequence shown here is derived from an EMBL/GenBank/DDBJ whole genome shotgun (WGS) entry which is preliminary data.</text>
</comment>
<name>A0AAD4XEJ0_9MAGN</name>
<proteinExistence type="predicted"/>
<organism evidence="2 3">
    <name type="scientific">Papaver atlanticum</name>
    <dbReference type="NCBI Taxonomy" id="357466"/>
    <lineage>
        <taxon>Eukaryota</taxon>
        <taxon>Viridiplantae</taxon>
        <taxon>Streptophyta</taxon>
        <taxon>Embryophyta</taxon>
        <taxon>Tracheophyta</taxon>
        <taxon>Spermatophyta</taxon>
        <taxon>Magnoliopsida</taxon>
        <taxon>Ranunculales</taxon>
        <taxon>Papaveraceae</taxon>
        <taxon>Papaveroideae</taxon>
        <taxon>Papaver</taxon>
    </lineage>
</organism>
<feature type="compositionally biased region" description="Basic and acidic residues" evidence="1">
    <location>
        <begin position="189"/>
        <end position="198"/>
    </location>
</feature>
<sequence length="198" mass="22777">MELTKKTYCEVINVVGDSRVLTYHIQEEKWIPKPKEEENDCLESTDLESTPGNACLETTDFEGTHESPPEDSKKEIMIRVMYKVSFQKDESEFECSCHNFEVNYDTWKLTPKQKRYNELCNCFVVLVDAASSSDVKLADIKKWIHAQFEVSSFNDKSTCKWNGKVETTNSPQIESKKISNPLEAPKIGRPKENTPKPK</sequence>
<feature type="compositionally biased region" description="Polar residues" evidence="1">
    <location>
        <begin position="163"/>
        <end position="173"/>
    </location>
</feature>
<protein>
    <submittedName>
        <fullName evidence="2">Uncharacterized protein</fullName>
    </submittedName>
</protein>